<keyword evidence="1" id="KW-0812">Transmembrane</keyword>
<evidence type="ECO:0000313" key="2">
    <source>
        <dbReference type="EMBL" id="RLV56602.1"/>
    </source>
</evidence>
<evidence type="ECO:0000256" key="1">
    <source>
        <dbReference type="SAM" id="Phobius"/>
    </source>
</evidence>
<keyword evidence="1" id="KW-0472">Membrane</keyword>
<protein>
    <submittedName>
        <fullName evidence="2">Uncharacterized protein</fullName>
    </submittedName>
</protein>
<dbReference type="AlphaFoldDB" id="A0A3L8PRN0"/>
<name>A0A3L8PRN0_9ACTN</name>
<proteinExistence type="predicted"/>
<accession>A0A3L8PRN0</accession>
<keyword evidence="1" id="KW-1133">Transmembrane helix</keyword>
<reference evidence="2 3" key="1">
    <citation type="submission" date="2018-10" db="EMBL/GenBank/DDBJ databases">
        <title>Aeromicrobium sp. 9W16Y-2 whole genome shotgun sequence.</title>
        <authorList>
            <person name="Li F."/>
        </authorList>
    </citation>
    <scope>NUCLEOTIDE SEQUENCE [LARGE SCALE GENOMIC DNA]</scope>
    <source>
        <strain evidence="2 3">9W16Y-2</strain>
    </source>
</reference>
<dbReference type="OrthoDB" id="5196985at2"/>
<dbReference type="RefSeq" id="WP_121793607.1">
    <property type="nucleotide sequence ID" value="NZ_RDBF01000003.1"/>
</dbReference>
<dbReference type="Proteomes" id="UP000282515">
    <property type="component" value="Unassembled WGS sequence"/>
</dbReference>
<evidence type="ECO:0000313" key="3">
    <source>
        <dbReference type="Proteomes" id="UP000282515"/>
    </source>
</evidence>
<sequence>MSEPTTKKTAGAFDIRYIIGGLLGFYGVVLVVVGLFFTSEEDLAKGDGFHVNLWTGIALLVTAAIFGAWARWRPIIVEDS</sequence>
<dbReference type="EMBL" id="RDBF01000003">
    <property type="protein sequence ID" value="RLV56602.1"/>
    <property type="molecule type" value="Genomic_DNA"/>
</dbReference>
<feature type="transmembrane region" description="Helical" evidence="1">
    <location>
        <begin position="17"/>
        <end position="37"/>
    </location>
</feature>
<keyword evidence="3" id="KW-1185">Reference proteome</keyword>
<feature type="transmembrane region" description="Helical" evidence="1">
    <location>
        <begin position="49"/>
        <end position="70"/>
    </location>
</feature>
<comment type="caution">
    <text evidence="2">The sequence shown here is derived from an EMBL/GenBank/DDBJ whole genome shotgun (WGS) entry which is preliminary data.</text>
</comment>
<organism evidence="2 3">
    <name type="scientific">Aeromicrobium phragmitis</name>
    <dbReference type="NCBI Taxonomy" id="2478914"/>
    <lineage>
        <taxon>Bacteria</taxon>
        <taxon>Bacillati</taxon>
        <taxon>Actinomycetota</taxon>
        <taxon>Actinomycetes</taxon>
        <taxon>Propionibacteriales</taxon>
        <taxon>Nocardioidaceae</taxon>
        <taxon>Aeromicrobium</taxon>
    </lineage>
</organism>
<gene>
    <name evidence="2" type="ORF">D9V41_05900</name>
</gene>